<keyword evidence="2" id="KW-0472">Membrane</keyword>
<dbReference type="EMBL" id="BPWL01000011">
    <property type="protein sequence ID" value="GJJ15567.1"/>
    <property type="molecule type" value="Genomic_DNA"/>
</dbReference>
<keyword evidence="3" id="KW-0626">Porin</keyword>
<dbReference type="GO" id="GO:0015288">
    <property type="term" value="F:porin activity"/>
    <property type="evidence" value="ECO:0007669"/>
    <property type="project" value="UniProtKB-KW"/>
</dbReference>
<proteinExistence type="inferred from homology"/>
<protein>
    <recommendedName>
        <fullName evidence="6">Voltage-dependent anion-selective channel</fullName>
    </recommendedName>
</protein>
<dbReference type="PANTHER" id="PTHR11743">
    <property type="entry name" value="VOLTAGE-DEPENDENT ANION-SELECTIVE CHANNEL"/>
    <property type="match status" value="1"/>
</dbReference>
<dbReference type="GO" id="GO:0008308">
    <property type="term" value="F:voltage-gated monoatomic anion channel activity"/>
    <property type="evidence" value="ECO:0007669"/>
    <property type="project" value="InterPro"/>
</dbReference>
<sequence length="229" mass="24438">MSLPQPVPPSWKDLGKNSADLLGKDYPVAGAHIDIKTKTPNGITFKIVGDRDSKNLITGDIETKYTDFKNGLTLTQTWTTANALKTAVELENYGTNGLKLDVATSLQADKMTKGAVFSATYKQPGIHSRISLDAVKGPTCTVETAFGLRGFVLGSEAAYNVGEGKVLRYGLGTCFNAPSYAATILALNNCKTFTASYYHRVSSDVEAGARATYDNKNPSAVNLEVGTKA</sequence>
<keyword evidence="3" id="KW-0406">Ion transport</keyword>
<dbReference type="InterPro" id="IPR001925">
    <property type="entry name" value="Porin_Euk"/>
</dbReference>
<dbReference type="PANTHER" id="PTHR11743:SF70">
    <property type="entry name" value="GH26960P-RELATED"/>
    <property type="match status" value="1"/>
</dbReference>
<dbReference type="AlphaFoldDB" id="A0AAV5AP66"/>
<dbReference type="InterPro" id="IPR027246">
    <property type="entry name" value="Porin_Euk/Tom40"/>
</dbReference>
<evidence type="ECO:0000256" key="3">
    <source>
        <dbReference type="ARBA" id="ARBA00023114"/>
    </source>
</evidence>
<dbReference type="PRINTS" id="PR00185">
    <property type="entry name" value="EUKARYTPORIN"/>
</dbReference>
<evidence type="ECO:0000313" key="4">
    <source>
        <dbReference type="EMBL" id="GJJ15567.1"/>
    </source>
</evidence>
<dbReference type="CDD" id="cd07306">
    <property type="entry name" value="Porin3_VDAC"/>
    <property type="match status" value="1"/>
</dbReference>
<keyword evidence="2" id="KW-0812">Transmembrane</keyword>
<dbReference type="Proteomes" id="UP001050691">
    <property type="component" value="Unassembled WGS sequence"/>
</dbReference>
<comment type="caution">
    <text evidence="4">The sequence shown here is derived from an EMBL/GenBank/DDBJ whole genome shotgun (WGS) entry which is preliminary data.</text>
</comment>
<dbReference type="Pfam" id="PF01459">
    <property type="entry name" value="Porin_3"/>
    <property type="match status" value="1"/>
</dbReference>
<dbReference type="Gene3D" id="2.40.160.10">
    <property type="entry name" value="Porin"/>
    <property type="match status" value="1"/>
</dbReference>
<accession>A0AAV5AP66</accession>
<evidence type="ECO:0000313" key="5">
    <source>
        <dbReference type="Proteomes" id="UP001050691"/>
    </source>
</evidence>
<keyword evidence="2" id="KW-1134">Transmembrane beta strand</keyword>
<organism evidence="4 5">
    <name type="scientific">Clathrus columnatus</name>
    <dbReference type="NCBI Taxonomy" id="1419009"/>
    <lineage>
        <taxon>Eukaryota</taxon>
        <taxon>Fungi</taxon>
        <taxon>Dikarya</taxon>
        <taxon>Basidiomycota</taxon>
        <taxon>Agaricomycotina</taxon>
        <taxon>Agaricomycetes</taxon>
        <taxon>Phallomycetidae</taxon>
        <taxon>Phallales</taxon>
        <taxon>Clathraceae</taxon>
        <taxon>Clathrus</taxon>
    </lineage>
</organism>
<reference evidence="4" key="1">
    <citation type="submission" date="2021-10" db="EMBL/GenBank/DDBJ databases">
        <title>De novo Genome Assembly of Clathrus columnatus (Basidiomycota, Fungi) Using Illumina and Nanopore Sequence Data.</title>
        <authorList>
            <person name="Ogiso-Tanaka E."/>
            <person name="Itagaki H."/>
            <person name="Hosoya T."/>
            <person name="Hosaka K."/>
        </authorList>
    </citation>
    <scope>NUCLEOTIDE SEQUENCE</scope>
    <source>
        <strain evidence="4">MO-923</strain>
    </source>
</reference>
<name>A0AAV5AP66_9AGAM</name>
<gene>
    <name evidence="4" type="ORF">Clacol_009845</name>
</gene>
<dbReference type="InterPro" id="IPR023614">
    <property type="entry name" value="Porin_dom_sf"/>
</dbReference>
<evidence type="ECO:0008006" key="6">
    <source>
        <dbReference type="Google" id="ProtNLM"/>
    </source>
</evidence>
<evidence type="ECO:0000256" key="2">
    <source>
        <dbReference type="ARBA" id="ARBA00022452"/>
    </source>
</evidence>
<dbReference type="GO" id="GO:0046930">
    <property type="term" value="C:pore complex"/>
    <property type="evidence" value="ECO:0007669"/>
    <property type="project" value="UniProtKB-KW"/>
</dbReference>
<keyword evidence="5" id="KW-1185">Reference proteome</keyword>
<dbReference type="GO" id="GO:0005741">
    <property type="term" value="C:mitochondrial outer membrane"/>
    <property type="evidence" value="ECO:0007669"/>
    <property type="project" value="InterPro"/>
</dbReference>
<keyword evidence="3" id="KW-0813">Transport</keyword>
<comment type="similarity">
    <text evidence="1">Belongs to the eukaryotic mitochondrial porin family.</text>
</comment>
<evidence type="ECO:0000256" key="1">
    <source>
        <dbReference type="ARBA" id="ARBA00007780"/>
    </source>
</evidence>